<feature type="compositionally biased region" description="Pro residues" evidence="1">
    <location>
        <begin position="125"/>
        <end position="145"/>
    </location>
</feature>
<evidence type="ECO:0000313" key="3">
    <source>
        <dbReference type="EMBL" id="TKK77478.1"/>
    </source>
</evidence>
<gene>
    <name evidence="3" type="ORF">FDA38_20135</name>
</gene>
<evidence type="ECO:0000256" key="2">
    <source>
        <dbReference type="SAM" id="Phobius"/>
    </source>
</evidence>
<dbReference type="Proteomes" id="UP000305836">
    <property type="component" value="Unassembled WGS sequence"/>
</dbReference>
<comment type="caution">
    <text evidence="3">The sequence shown here is derived from an EMBL/GenBank/DDBJ whole genome shotgun (WGS) entry which is preliminary data.</text>
</comment>
<dbReference type="AlphaFoldDB" id="A0A4U3LNT7"/>
<feature type="compositionally biased region" description="Low complexity" evidence="1">
    <location>
        <begin position="146"/>
        <end position="157"/>
    </location>
</feature>
<keyword evidence="2" id="KW-0812">Transmembrane</keyword>
<reference evidence="3 4" key="1">
    <citation type="submission" date="2019-04" db="EMBL/GenBank/DDBJ databases">
        <title>Kribbella sp. NEAU-THZ 27 nov., a novel actinomycete isolated from soil.</title>
        <authorList>
            <person name="Duan L."/>
        </authorList>
    </citation>
    <scope>NUCLEOTIDE SEQUENCE [LARGE SCALE GENOMIC DNA]</scope>
    <source>
        <strain evidence="4">NEAU-THZ27</strain>
    </source>
</reference>
<dbReference type="OrthoDB" id="3805742at2"/>
<keyword evidence="2" id="KW-1133">Transmembrane helix</keyword>
<feature type="compositionally biased region" description="Low complexity" evidence="1">
    <location>
        <begin position="168"/>
        <end position="179"/>
    </location>
</feature>
<proteinExistence type="predicted"/>
<sequence length="422" mass="45239">MSTPEIPGYQLDQRLLQHPLAELWHGRTFTGMEIVALVLSEDGARDATVVERLTLASRDAALVPGQQDAPLWAANFNLSRPYAITQLIPGQTGAERLIDPLDGIIGNDDVSLQAVREQLTRYGATPPPLPLPDNDPTTAPAPAPGTTPSTAPGTGSALGTIPSYADRPYQPQQPTPTDQSKIDVARQYSRKIGSWIYAVVAVVVLIVFSITYSIGSAIGSAVKKDDPVEATAPAVSPEAYPAKVLIPPITIVTTAPYKRPDGSAGVFGATYAAGADLQVVANAELPFALGWPRPPQVVRLGESSQVILRKIVTATEYDPNGLKNSFQAQLALHPCVSLAQCLADRPSFDQLWTKIYKTTAPATAKDARTWLTVSTKAPYTITMTHAFLSGGQWWLVGAMVYGQVAEAPDVQRIVNDIWRQTS</sequence>
<organism evidence="3 4">
    <name type="scientific">Kribbella jiaozuonensis</name>
    <dbReference type="NCBI Taxonomy" id="2575441"/>
    <lineage>
        <taxon>Bacteria</taxon>
        <taxon>Bacillati</taxon>
        <taxon>Actinomycetota</taxon>
        <taxon>Actinomycetes</taxon>
        <taxon>Propionibacteriales</taxon>
        <taxon>Kribbellaceae</taxon>
        <taxon>Kribbella</taxon>
    </lineage>
</organism>
<dbReference type="EMBL" id="SZPZ01000003">
    <property type="protein sequence ID" value="TKK77478.1"/>
    <property type="molecule type" value="Genomic_DNA"/>
</dbReference>
<evidence type="ECO:0000313" key="4">
    <source>
        <dbReference type="Proteomes" id="UP000305836"/>
    </source>
</evidence>
<dbReference type="RefSeq" id="WP_137255650.1">
    <property type="nucleotide sequence ID" value="NZ_JBHSPQ010000002.1"/>
</dbReference>
<evidence type="ECO:0000256" key="1">
    <source>
        <dbReference type="SAM" id="MobiDB-lite"/>
    </source>
</evidence>
<protein>
    <submittedName>
        <fullName evidence="3">Uncharacterized protein</fullName>
    </submittedName>
</protein>
<name>A0A4U3LNT7_9ACTN</name>
<accession>A0A4U3LNT7</accession>
<keyword evidence="2" id="KW-0472">Membrane</keyword>
<feature type="transmembrane region" description="Helical" evidence="2">
    <location>
        <begin position="195"/>
        <end position="215"/>
    </location>
</feature>
<keyword evidence="4" id="KW-1185">Reference proteome</keyword>
<feature type="region of interest" description="Disordered" evidence="1">
    <location>
        <begin position="122"/>
        <end position="182"/>
    </location>
</feature>